<name>A0A8E2EHB1_9PEZI</name>
<keyword evidence="3" id="KW-1185">Reference proteome</keyword>
<reference evidence="2 3" key="1">
    <citation type="journal article" date="2016" name="Nat. Commun.">
        <title>Ectomycorrhizal ecology is imprinted in the genome of the dominant symbiotic fungus Cenococcum geophilum.</title>
        <authorList>
            <consortium name="DOE Joint Genome Institute"/>
            <person name="Peter M."/>
            <person name="Kohler A."/>
            <person name="Ohm R.A."/>
            <person name="Kuo A."/>
            <person name="Krutzmann J."/>
            <person name="Morin E."/>
            <person name="Arend M."/>
            <person name="Barry K.W."/>
            <person name="Binder M."/>
            <person name="Choi C."/>
            <person name="Clum A."/>
            <person name="Copeland A."/>
            <person name="Grisel N."/>
            <person name="Haridas S."/>
            <person name="Kipfer T."/>
            <person name="LaButti K."/>
            <person name="Lindquist E."/>
            <person name="Lipzen A."/>
            <person name="Maire R."/>
            <person name="Meier B."/>
            <person name="Mihaltcheva S."/>
            <person name="Molinier V."/>
            <person name="Murat C."/>
            <person name="Poggeler S."/>
            <person name="Quandt C.A."/>
            <person name="Sperisen C."/>
            <person name="Tritt A."/>
            <person name="Tisserant E."/>
            <person name="Crous P.W."/>
            <person name="Henrissat B."/>
            <person name="Nehls U."/>
            <person name="Egli S."/>
            <person name="Spatafora J.W."/>
            <person name="Grigoriev I.V."/>
            <person name="Martin F.M."/>
        </authorList>
    </citation>
    <scope>NUCLEOTIDE SEQUENCE [LARGE SCALE GENOMIC DNA]</scope>
    <source>
        <strain evidence="2 3">CBS 459.81</strain>
    </source>
</reference>
<feature type="coiled-coil region" evidence="1">
    <location>
        <begin position="89"/>
        <end position="116"/>
    </location>
</feature>
<gene>
    <name evidence="2" type="ORF">K432DRAFT_401535</name>
</gene>
<keyword evidence="1" id="KW-0175">Coiled coil</keyword>
<sequence>MSARRWEFALESFSETKTILVDNSAVLEKIADRTQSLRKSNPAISIPESIFDADLTRDGHFGGSASRLSAIEFAFDDLIVTSKAYRRVLATARRQLSKVQSNLEALNDDLINLSEHGAILPDSQMPPKIVVDVQSLPSSTVDELSDDDAIRDTEAPQSPVEGPIELTVFERIASSGT</sequence>
<dbReference type="Proteomes" id="UP000250266">
    <property type="component" value="Unassembled WGS sequence"/>
</dbReference>
<accession>A0A8E2EHB1</accession>
<dbReference type="EMBL" id="KV744847">
    <property type="protein sequence ID" value="OCK83995.1"/>
    <property type="molecule type" value="Genomic_DNA"/>
</dbReference>
<dbReference type="AlphaFoldDB" id="A0A8E2EHB1"/>
<dbReference type="OrthoDB" id="5365701at2759"/>
<proteinExistence type="predicted"/>
<evidence type="ECO:0000256" key="1">
    <source>
        <dbReference type="SAM" id="Coils"/>
    </source>
</evidence>
<organism evidence="2 3">
    <name type="scientific">Lepidopterella palustris CBS 459.81</name>
    <dbReference type="NCBI Taxonomy" id="1314670"/>
    <lineage>
        <taxon>Eukaryota</taxon>
        <taxon>Fungi</taxon>
        <taxon>Dikarya</taxon>
        <taxon>Ascomycota</taxon>
        <taxon>Pezizomycotina</taxon>
        <taxon>Dothideomycetes</taxon>
        <taxon>Pleosporomycetidae</taxon>
        <taxon>Mytilinidiales</taxon>
        <taxon>Argynnaceae</taxon>
        <taxon>Lepidopterella</taxon>
    </lineage>
</organism>
<evidence type="ECO:0000313" key="2">
    <source>
        <dbReference type="EMBL" id="OCK83995.1"/>
    </source>
</evidence>
<protein>
    <submittedName>
        <fullName evidence="2">Uncharacterized protein</fullName>
    </submittedName>
</protein>
<evidence type="ECO:0000313" key="3">
    <source>
        <dbReference type="Proteomes" id="UP000250266"/>
    </source>
</evidence>